<dbReference type="AlphaFoldDB" id="A0A5R9R8S8"/>
<dbReference type="Proteomes" id="UP000306635">
    <property type="component" value="Unassembled WGS sequence"/>
</dbReference>
<protein>
    <submittedName>
        <fullName evidence="1">DUF3509 domain-containing protein</fullName>
    </submittedName>
</protein>
<evidence type="ECO:0000313" key="1">
    <source>
        <dbReference type="EMBL" id="TLX79432.1"/>
    </source>
</evidence>
<evidence type="ECO:0000313" key="2">
    <source>
        <dbReference type="Proteomes" id="UP000306635"/>
    </source>
</evidence>
<dbReference type="EMBL" id="SWDV01000005">
    <property type="protein sequence ID" value="TLX79432.1"/>
    <property type="molecule type" value="Genomic_DNA"/>
</dbReference>
<reference evidence="1 2" key="1">
    <citation type="submission" date="2019-04" db="EMBL/GenBank/DDBJ databases">
        <authorList>
            <person name="Li M."/>
        </authorList>
    </citation>
    <scope>NUCLEOTIDE SEQUENCE [LARGE SCALE GENOMIC DNA]</scope>
    <source>
        <strain evidence="1 2">LAM1902</strain>
    </source>
</reference>
<dbReference type="OrthoDB" id="6896709at2"/>
<name>A0A5R9R8S8_9PSED</name>
<dbReference type="RefSeq" id="WP_138520898.1">
    <property type="nucleotide sequence ID" value="NZ_JAOCBK010000008.1"/>
</dbReference>
<dbReference type="InterPro" id="IPR021898">
    <property type="entry name" value="DUF3509"/>
</dbReference>
<proteinExistence type="predicted"/>
<sequence length="125" mass="14407">MSSCRETAIEHLSHLFSDYRPQFTTRPDGTLLINLRNARGKRLISRVIQQEEQSSAVLLNNLVERIRRDLMTVEGPLEQDNVDWFLKRIELQTFVPLNPTHRPRKVVVAGARLRALAGKQAHQAR</sequence>
<organism evidence="1 2">
    <name type="scientific">Pseudomonas nicosulfuronedens</name>
    <dbReference type="NCBI Taxonomy" id="2571105"/>
    <lineage>
        <taxon>Bacteria</taxon>
        <taxon>Pseudomonadati</taxon>
        <taxon>Pseudomonadota</taxon>
        <taxon>Gammaproteobacteria</taxon>
        <taxon>Pseudomonadales</taxon>
        <taxon>Pseudomonadaceae</taxon>
        <taxon>Pseudomonas</taxon>
    </lineage>
</organism>
<keyword evidence="2" id="KW-1185">Reference proteome</keyword>
<gene>
    <name evidence="1" type="ORF">FAS41_07100</name>
</gene>
<accession>A0A5R9R8S8</accession>
<comment type="caution">
    <text evidence="1">The sequence shown here is derived from an EMBL/GenBank/DDBJ whole genome shotgun (WGS) entry which is preliminary data.</text>
</comment>
<dbReference type="Pfam" id="PF12021">
    <property type="entry name" value="DUF3509"/>
    <property type="match status" value="1"/>
</dbReference>